<dbReference type="Proteomes" id="UP000320513">
    <property type="component" value="Unassembled WGS sequence"/>
</dbReference>
<organism evidence="3 4">
    <name type="scientific">Mycobacterium helveticum</name>
    <dbReference type="NCBI Taxonomy" id="2592811"/>
    <lineage>
        <taxon>Bacteria</taxon>
        <taxon>Bacillati</taxon>
        <taxon>Actinomycetota</taxon>
        <taxon>Actinomycetes</taxon>
        <taxon>Mycobacteriales</taxon>
        <taxon>Mycobacteriaceae</taxon>
        <taxon>Mycobacterium</taxon>
    </lineage>
</organism>
<feature type="compositionally biased region" description="Polar residues" evidence="1">
    <location>
        <begin position="267"/>
        <end position="284"/>
    </location>
</feature>
<feature type="region of interest" description="Disordered" evidence="1">
    <location>
        <begin position="264"/>
        <end position="311"/>
    </location>
</feature>
<name>A0A557XUX1_9MYCO</name>
<sequence length="311" mass="34352">MVTVNLMAIPDFQTMMRPVLVALDGDQPRSTAQIRDEIAAALNISDEDRLVMLPSGKQKLFTNRVAWAITHMAQAGLLTRPERGRYLLSERGKKVLQEHLHRVDLHVLQQFPEYQDFRSRKSEKQVEKSVSVVSDDVSPSEAVNALVEDSYDTLAAELLDRILAQPPAFLESLSLKLLQAMGYGGRESLVRRGVAVDIGADVDDTLALIARYSTLDVLCVEPSDYFLAYLRDNVARHFADRATVADCYVTAHEDEPARALFHWGGTATRSTGPTPNTAASSPSGDWSARPGTWRWSRSTPTAPTQRSSTAA</sequence>
<gene>
    <name evidence="3" type="ORF">FPZ47_11245</name>
</gene>
<feature type="domain" description="Restriction system protein Mrr-like N-terminal" evidence="2">
    <location>
        <begin position="12"/>
        <end position="97"/>
    </location>
</feature>
<protein>
    <recommendedName>
        <fullName evidence="2">Restriction system protein Mrr-like N-terminal domain-containing protein</fullName>
    </recommendedName>
</protein>
<keyword evidence="4" id="KW-1185">Reference proteome</keyword>
<dbReference type="OrthoDB" id="9803736at2"/>
<dbReference type="AlphaFoldDB" id="A0A557XUX1"/>
<dbReference type="SUPFAM" id="SSF53335">
    <property type="entry name" value="S-adenosyl-L-methionine-dependent methyltransferases"/>
    <property type="match status" value="1"/>
</dbReference>
<dbReference type="Pfam" id="PF14338">
    <property type="entry name" value="Mrr_N"/>
    <property type="match status" value="1"/>
</dbReference>
<dbReference type="InterPro" id="IPR029063">
    <property type="entry name" value="SAM-dependent_MTases_sf"/>
</dbReference>
<accession>A0A557XUX1</accession>
<dbReference type="EMBL" id="VMQU01000038">
    <property type="protein sequence ID" value="TVS89813.1"/>
    <property type="molecule type" value="Genomic_DNA"/>
</dbReference>
<comment type="caution">
    <text evidence="3">The sequence shown here is derived from an EMBL/GenBank/DDBJ whole genome shotgun (WGS) entry which is preliminary data.</text>
</comment>
<evidence type="ECO:0000313" key="4">
    <source>
        <dbReference type="Proteomes" id="UP000320513"/>
    </source>
</evidence>
<evidence type="ECO:0000259" key="2">
    <source>
        <dbReference type="Pfam" id="PF14338"/>
    </source>
</evidence>
<proteinExistence type="predicted"/>
<dbReference type="Gene3D" id="3.40.50.150">
    <property type="entry name" value="Vaccinia Virus protein VP39"/>
    <property type="match status" value="1"/>
</dbReference>
<dbReference type="InterPro" id="IPR025745">
    <property type="entry name" value="Mrr-like_N_dom"/>
</dbReference>
<feature type="compositionally biased region" description="Polar residues" evidence="1">
    <location>
        <begin position="295"/>
        <end position="311"/>
    </location>
</feature>
<evidence type="ECO:0000313" key="3">
    <source>
        <dbReference type="EMBL" id="TVS89813.1"/>
    </source>
</evidence>
<evidence type="ECO:0000256" key="1">
    <source>
        <dbReference type="SAM" id="MobiDB-lite"/>
    </source>
</evidence>
<reference evidence="3 4" key="1">
    <citation type="submission" date="2019-07" db="EMBL/GenBank/DDBJ databases">
        <title>New Mycobacterium species.</title>
        <authorList>
            <person name="Tortoli E."/>
            <person name="Ghielmetti G."/>
            <person name="Friedel U."/>
            <person name="Trovato A."/>
        </authorList>
    </citation>
    <scope>NUCLEOTIDE SEQUENCE [LARGE SCALE GENOMIC DNA]</scope>
    <source>
        <strain evidence="3 4">16-83</strain>
    </source>
</reference>